<dbReference type="AlphaFoldDB" id="A0A8B9DNW4"/>
<evidence type="ECO:0000313" key="16">
    <source>
        <dbReference type="Ensembl" id="ENSACDP00005010019.1"/>
    </source>
</evidence>
<evidence type="ECO:0000256" key="5">
    <source>
        <dbReference type="ARBA" id="ARBA00022448"/>
    </source>
</evidence>
<dbReference type="GO" id="GO:0032510">
    <property type="term" value="P:endosome to lysosome transport via multivesicular body sorting pathway"/>
    <property type="evidence" value="ECO:0007669"/>
    <property type="project" value="TreeGrafter"/>
</dbReference>
<feature type="region of interest" description="Disordered" evidence="13">
    <location>
        <begin position="170"/>
        <end position="223"/>
    </location>
</feature>
<keyword evidence="8" id="KW-0653">Protein transport</keyword>
<feature type="compositionally biased region" description="Basic and acidic residues" evidence="13">
    <location>
        <begin position="479"/>
        <end position="488"/>
    </location>
</feature>
<evidence type="ECO:0000313" key="17">
    <source>
        <dbReference type="Proteomes" id="UP000694521"/>
    </source>
</evidence>
<feature type="domain" description="UMA" evidence="14">
    <location>
        <begin position="516"/>
        <end position="565"/>
    </location>
</feature>
<evidence type="ECO:0000256" key="7">
    <source>
        <dbReference type="ARBA" id="ARBA00022753"/>
    </source>
</evidence>
<dbReference type="GO" id="GO:0019075">
    <property type="term" value="P:virus maturation"/>
    <property type="evidence" value="ECO:0007669"/>
    <property type="project" value="TreeGrafter"/>
</dbReference>
<protein>
    <recommendedName>
        <fullName evidence="4">Multivesicular body subunit 12A</fullName>
    </recommendedName>
    <alternativeName>
        <fullName evidence="12">ESCRT-I complex subunit MVB12A</fullName>
    </alternativeName>
    <alternativeName>
        <fullName evidence="11">Protein FAM125A</fullName>
    </alternativeName>
</protein>
<proteinExistence type="inferred from homology"/>
<feature type="compositionally biased region" description="Gly residues" evidence="13">
    <location>
        <begin position="306"/>
        <end position="317"/>
    </location>
</feature>
<keyword evidence="10" id="KW-0472">Membrane</keyword>
<dbReference type="GO" id="GO:0032801">
    <property type="term" value="P:receptor catabolic process"/>
    <property type="evidence" value="ECO:0007669"/>
    <property type="project" value="TreeGrafter"/>
</dbReference>
<dbReference type="GO" id="GO:0042058">
    <property type="term" value="P:regulation of epidermal growth factor receptor signaling pathway"/>
    <property type="evidence" value="ECO:0007669"/>
    <property type="project" value="TreeGrafter"/>
</dbReference>
<keyword evidence="17" id="KW-1185">Reference proteome</keyword>
<accession>A0A8B9DNW4</accession>
<reference evidence="16" key="2">
    <citation type="submission" date="2025-09" db="UniProtKB">
        <authorList>
            <consortium name="Ensembl"/>
        </authorList>
    </citation>
    <scope>IDENTIFICATION</scope>
</reference>
<evidence type="ECO:0000256" key="4">
    <source>
        <dbReference type="ARBA" id="ARBA00017653"/>
    </source>
</evidence>
<keyword evidence="6" id="KW-0963">Cytoplasm</keyword>
<evidence type="ECO:0000259" key="15">
    <source>
        <dbReference type="PROSITE" id="PS51498"/>
    </source>
</evidence>
<dbReference type="PROSITE" id="PS51498">
    <property type="entry name" value="MABP"/>
    <property type="match status" value="1"/>
</dbReference>
<evidence type="ECO:0000256" key="9">
    <source>
        <dbReference type="ARBA" id="ARBA00023036"/>
    </source>
</evidence>
<feature type="region of interest" description="Disordered" evidence="13">
    <location>
        <begin position="475"/>
        <end position="497"/>
    </location>
</feature>
<dbReference type="Pfam" id="PF10240">
    <property type="entry name" value="DUF2464"/>
    <property type="match status" value="1"/>
</dbReference>
<dbReference type="GO" id="GO:0031902">
    <property type="term" value="C:late endosome membrane"/>
    <property type="evidence" value="ECO:0007669"/>
    <property type="project" value="UniProtKB-SubCell"/>
</dbReference>
<dbReference type="Gene3D" id="2.100.10.50">
    <property type="match status" value="1"/>
</dbReference>
<dbReference type="PROSITE" id="PS51497">
    <property type="entry name" value="UMA"/>
    <property type="match status" value="1"/>
</dbReference>
<organism evidence="16 17">
    <name type="scientific">Anser cygnoides</name>
    <name type="common">Swan goose</name>
    <dbReference type="NCBI Taxonomy" id="8845"/>
    <lineage>
        <taxon>Eukaryota</taxon>
        <taxon>Metazoa</taxon>
        <taxon>Chordata</taxon>
        <taxon>Craniata</taxon>
        <taxon>Vertebrata</taxon>
        <taxon>Euteleostomi</taxon>
        <taxon>Archelosauria</taxon>
        <taxon>Archosauria</taxon>
        <taxon>Dinosauria</taxon>
        <taxon>Saurischia</taxon>
        <taxon>Theropoda</taxon>
        <taxon>Coelurosauria</taxon>
        <taxon>Aves</taxon>
        <taxon>Neognathae</taxon>
        <taxon>Galloanserae</taxon>
        <taxon>Anseriformes</taxon>
        <taxon>Anatidae</taxon>
        <taxon>Anserinae</taxon>
        <taxon>Anser</taxon>
    </lineage>
</organism>
<dbReference type="InterPro" id="IPR023340">
    <property type="entry name" value="UMA"/>
</dbReference>
<dbReference type="PANTHER" id="PTHR31612:SF2">
    <property type="entry name" value="MULTIVESICULAR BODY SUBUNIT 12A"/>
    <property type="match status" value="1"/>
</dbReference>
<feature type="compositionally biased region" description="Gly residues" evidence="13">
    <location>
        <begin position="260"/>
        <end position="282"/>
    </location>
</feature>
<dbReference type="Proteomes" id="UP000694521">
    <property type="component" value="Unplaced"/>
</dbReference>
<dbReference type="InterPro" id="IPR023341">
    <property type="entry name" value="MABP"/>
</dbReference>
<comment type="subcellular location">
    <subcellularLocation>
        <location evidence="1">Cytoplasm</location>
    </subcellularLocation>
    <subcellularLocation>
        <location evidence="2">Late endosome membrane</location>
        <topology evidence="2">Peripheral membrane protein</topology>
    </subcellularLocation>
</comment>
<keyword evidence="7" id="KW-0967">Endosome</keyword>
<evidence type="ECO:0000256" key="8">
    <source>
        <dbReference type="ARBA" id="ARBA00022927"/>
    </source>
</evidence>
<dbReference type="GO" id="GO:0015031">
    <property type="term" value="P:protein transport"/>
    <property type="evidence" value="ECO:0007669"/>
    <property type="project" value="UniProtKB-KW"/>
</dbReference>
<reference evidence="16" key="1">
    <citation type="submission" date="2025-08" db="UniProtKB">
        <authorList>
            <consortium name="Ensembl"/>
        </authorList>
    </citation>
    <scope>IDENTIFICATION</scope>
</reference>
<evidence type="ECO:0000256" key="11">
    <source>
        <dbReference type="ARBA" id="ARBA00033002"/>
    </source>
</evidence>
<evidence type="ECO:0000256" key="10">
    <source>
        <dbReference type="ARBA" id="ARBA00023136"/>
    </source>
</evidence>
<dbReference type="GO" id="GO:0000813">
    <property type="term" value="C:ESCRT I complex"/>
    <property type="evidence" value="ECO:0007669"/>
    <property type="project" value="InterPro"/>
</dbReference>
<dbReference type="InterPro" id="IPR018798">
    <property type="entry name" value="MVB12A/B"/>
</dbReference>
<evidence type="ECO:0000256" key="3">
    <source>
        <dbReference type="ARBA" id="ARBA00010432"/>
    </source>
</evidence>
<feature type="domain" description="MABP" evidence="15">
    <location>
        <begin position="313"/>
        <end position="449"/>
    </location>
</feature>
<dbReference type="InterPro" id="IPR040335">
    <property type="entry name" value="MVB12A"/>
</dbReference>
<evidence type="ECO:0000256" key="6">
    <source>
        <dbReference type="ARBA" id="ARBA00022490"/>
    </source>
</evidence>
<evidence type="ECO:0000256" key="2">
    <source>
        <dbReference type="ARBA" id="ARBA00004633"/>
    </source>
</evidence>
<feature type="region of interest" description="Disordered" evidence="13">
    <location>
        <begin position="242"/>
        <end position="333"/>
    </location>
</feature>
<dbReference type="PANTHER" id="PTHR31612">
    <property type="entry name" value="MULTIVESICULAR BODY SUBUNIT 12A"/>
    <property type="match status" value="1"/>
</dbReference>
<feature type="compositionally biased region" description="Basic and acidic residues" evidence="13">
    <location>
        <begin position="290"/>
        <end position="305"/>
    </location>
</feature>
<dbReference type="GO" id="GO:0046755">
    <property type="term" value="P:viral budding"/>
    <property type="evidence" value="ECO:0007669"/>
    <property type="project" value="TreeGrafter"/>
</dbReference>
<keyword evidence="9" id="KW-0729">SH3-binding</keyword>
<dbReference type="GO" id="GO:0005829">
    <property type="term" value="C:cytosol"/>
    <property type="evidence" value="ECO:0007669"/>
    <property type="project" value="TreeGrafter"/>
</dbReference>
<evidence type="ECO:0000256" key="1">
    <source>
        <dbReference type="ARBA" id="ARBA00004496"/>
    </source>
</evidence>
<keyword evidence="5" id="KW-0813">Transport</keyword>
<dbReference type="Ensembl" id="ENSACDT00005012034.1">
    <property type="protein sequence ID" value="ENSACDP00005010019.1"/>
    <property type="gene ID" value="ENSACDG00005007321.1"/>
</dbReference>
<sequence>MARCGLLRAVVPENFLAEKETQKPAPSDAAGSARRYRLFFFSRQLEECKANPGHAEPPNYLETSQARVLSSKPNYREILEAQGEVLKCVELAVSCALPRAAPRAPSRPSSLSPAAFCSSTNCGRRWSCCGLSVRTATSTCGDCRSTWVSADPPGTVTGTVTAQLGADGLSVPLSSSDTDLPAPGGLAGSQAPRCPAEAGAAGGLREPGPGAGRGALNKHDSLPPSASVAAHWSLCASLKAPPPIASAPRSVSANSRAVKRGGGGASLQRGSGGGYGGGGGAAGPAHRRGLGRDARGGPRGVERGELGGGEGGEGEAGSGPAPASPSPCPQLTTSVEGAAANLGKGFGHKGGGYLCVSTGGQAAASPVVTDVQVLSERNPQPMGYSRVPEFPEPRAGVSRKKRVYVRLQPLSAADTAVFDIKLSSKSKAIPHYMKIGELGGFAVWCKKGPVPKSSLAPVPSPRTVSLGLKQLSLQPAADAEQKAPERPLARSGTKRASFTLHNSADDGSGIYNLSAMDGVPFTLHPKFESSLSFGSNALLAELNVKSLADIEKEYNYAFVVERTAAARLPPSIC</sequence>
<evidence type="ECO:0000256" key="12">
    <source>
        <dbReference type="ARBA" id="ARBA00033024"/>
    </source>
</evidence>
<comment type="similarity">
    <text evidence="3">Belongs to the MVB12 family.</text>
</comment>
<evidence type="ECO:0000256" key="13">
    <source>
        <dbReference type="SAM" id="MobiDB-lite"/>
    </source>
</evidence>
<dbReference type="GO" id="GO:0017124">
    <property type="term" value="F:SH3 domain binding"/>
    <property type="evidence" value="ECO:0007669"/>
    <property type="project" value="UniProtKB-KW"/>
</dbReference>
<name>A0A8B9DNW4_ANSCY</name>
<evidence type="ECO:0000259" key="14">
    <source>
        <dbReference type="PROSITE" id="PS51497"/>
    </source>
</evidence>